<protein>
    <submittedName>
        <fullName evidence="2">Uncharacterized protein</fullName>
    </submittedName>
</protein>
<comment type="caution">
    <text evidence="2">The sequence shown here is derived from an EMBL/GenBank/DDBJ whole genome shotgun (WGS) entry which is preliminary data.</text>
</comment>
<dbReference type="GeneID" id="77676643"/>
<dbReference type="EMBL" id="AKIJ01000004">
    <property type="protein sequence ID" value="KFG25691.1"/>
    <property type="molecule type" value="Genomic_DNA"/>
</dbReference>
<evidence type="ECO:0000256" key="1">
    <source>
        <dbReference type="SAM" id="Phobius"/>
    </source>
</evidence>
<dbReference type="HOGENOM" id="CLU_582763_0_0_1"/>
<dbReference type="Proteomes" id="UP000054524">
    <property type="component" value="Unassembled WGS sequence"/>
</dbReference>
<organism evidence="2 3">
    <name type="scientific">Nematocida ausubeli (strain ATCC PRA-371 / ERTm2)</name>
    <name type="common">Nematode killer fungus</name>
    <dbReference type="NCBI Taxonomy" id="1913371"/>
    <lineage>
        <taxon>Eukaryota</taxon>
        <taxon>Fungi</taxon>
        <taxon>Fungi incertae sedis</taxon>
        <taxon>Microsporidia</taxon>
        <taxon>Nematocida</taxon>
    </lineage>
</organism>
<reference evidence="2 3" key="1">
    <citation type="journal article" date="2014" name="Genome Announc.">
        <title>Genome Sequence of the Microsporidian Species Nematocida sp1 Strain ERTm6 (ATCC PRA-372).</title>
        <authorList>
            <person name="Bakowski M.A."/>
            <person name="Priest M."/>
            <person name="Young S."/>
            <person name="Cuomo C.A."/>
            <person name="Troemel E.R."/>
        </authorList>
    </citation>
    <scope>NUCLEOTIDE SEQUENCE [LARGE SCALE GENOMIC DNA]</scope>
    <source>
        <strain evidence="2 3">ERTm6</strain>
    </source>
</reference>
<feature type="transmembrane region" description="Helical" evidence="1">
    <location>
        <begin position="431"/>
        <end position="449"/>
    </location>
</feature>
<keyword evidence="3" id="KW-1185">Reference proteome</keyword>
<gene>
    <name evidence="2" type="ORF">NESG_01670</name>
</gene>
<dbReference type="AlphaFoldDB" id="A0A086J0M3"/>
<proteinExistence type="predicted"/>
<evidence type="ECO:0000313" key="3">
    <source>
        <dbReference type="Proteomes" id="UP000054524"/>
    </source>
</evidence>
<accession>A0A086J0M3</accession>
<keyword evidence="1" id="KW-1133">Transmembrane helix</keyword>
<dbReference type="RefSeq" id="XP_052904246.1">
    <property type="nucleotide sequence ID" value="XM_053049296.1"/>
</dbReference>
<evidence type="ECO:0000313" key="2">
    <source>
        <dbReference type="EMBL" id="KFG25691.1"/>
    </source>
</evidence>
<name>A0A086J0M3_NEMA1</name>
<keyword evidence="1" id="KW-0472">Membrane</keyword>
<keyword evidence="1" id="KW-0812">Transmembrane</keyword>
<sequence length="469" mass="54843">MPEIFPNRYVLIVLLTILVLLPAYMCSFTISESISSSESLSSRSSEEDSSSGIQFGFKAKHYLRSEHCFPERESTTDERPFFNEMLQKHVYNPNPNEMQNPFMRYFSRCDNLSQIASAFMGFNCISRETADFIVGSLAHDHPDLWLPPTDVLSLSELKKKIFLTLNTAKELKLEFESIKSVFESVYASFSKDLITKNLKRYSKAMETLKMYRILEAKNMYKLKHIWKPESKAKEKMDLFEQYNPYMDMAERKKYILKNRNIFQHSIRSLYVAKLLGVVACDAMKFNFKSIVRFNLREPKARKNFTLDDLNDLSESFTSINPFEFNYENVKSHEDKLKQLLENYVEIINTEDSNFRDEYYTLEEGIQKDLRMHGTILSTTVTSKHIKHIKYILISLTEVIDSNAYILQRINEDSNYGIKLLPTAKFLDNSKYAAWTMANYIAAIILAIVFRNNFSYEVTEVTYVQTPQYN</sequence>